<proteinExistence type="predicted"/>
<name>A0A9P8D123_MORAP</name>
<feature type="transmembrane region" description="Helical" evidence="2">
    <location>
        <begin position="356"/>
        <end position="377"/>
    </location>
</feature>
<feature type="transmembrane region" description="Helical" evidence="2">
    <location>
        <begin position="66"/>
        <end position="86"/>
    </location>
</feature>
<comment type="caution">
    <text evidence="3">The sequence shown here is derived from an EMBL/GenBank/DDBJ whole genome shotgun (WGS) entry which is preliminary data.</text>
</comment>
<evidence type="ECO:0000256" key="1">
    <source>
        <dbReference type="SAM" id="MobiDB-lite"/>
    </source>
</evidence>
<dbReference type="EMBL" id="JAIFTL010000019">
    <property type="protein sequence ID" value="KAG9326466.1"/>
    <property type="molecule type" value="Genomic_DNA"/>
</dbReference>
<gene>
    <name evidence="3" type="ORF">KVV02_001645</name>
</gene>
<dbReference type="AlphaFoldDB" id="A0A9P8D123"/>
<accession>A0A9P8D123</accession>
<evidence type="ECO:0000313" key="3">
    <source>
        <dbReference type="EMBL" id="KAG9326466.1"/>
    </source>
</evidence>
<protein>
    <submittedName>
        <fullName evidence="3">Uncharacterized protein</fullName>
    </submittedName>
</protein>
<feature type="region of interest" description="Disordered" evidence="1">
    <location>
        <begin position="680"/>
        <end position="705"/>
    </location>
</feature>
<feature type="transmembrane region" description="Helical" evidence="2">
    <location>
        <begin position="427"/>
        <end position="445"/>
    </location>
</feature>
<feature type="transmembrane region" description="Helical" evidence="2">
    <location>
        <begin position="254"/>
        <end position="275"/>
    </location>
</feature>
<dbReference type="Proteomes" id="UP000717515">
    <property type="component" value="Unassembled WGS sequence"/>
</dbReference>
<keyword evidence="2" id="KW-1133">Transmembrane helix</keyword>
<feature type="transmembrane region" description="Helical" evidence="2">
    <location>
        <begin position="287"/>
        <end position="305"/>
    </location>
</feature>
<reference evidence="3" key="1">
    <citation type="submission" date="2021-07" db="EMBL/GenBank/DDBJ databases">
        <title>Draft genome of Mortierella alpina, strain LL118, isolated from an aspen leaf litter sample.</title>
        <authorList>
            <person name="Yang S."/>
            <person name="Vinatzer B.A."/>
        </authorList>
    </citation>
    <scope>NUCLEOTIDE SEQUENCE</scope>
    <source>
        <strain evidence="3">LL118</strain>
    </source>
</reference>
<feature type="transmembrane region" description="Helical" evidence="2">
    <location>
        <begin position="397"/>
        <end position="415"/>
    </location>
</feature>
<feature type="transmembrane region" description="Helical" evidence="2">
    <location>
        <begin position="98"/>
        <end position="123"/>
    </location>
</feature>
<evidence type="ECO:0000313" key="4">
    <source>
        <dbReference type="Proteomes" id="UP000717515"/>
    </source>
</evidence>
<keyword evidence="2" id="KW-0472">Membrane</keyword>
<evidence type="ECO:0000256" key="2">
    <source>
        <dbReference type="SAM" id="Phobius"/>
    </source>
</evidence>
<organism evidence="3 4">
    <name type="scientific">Mortierella alpina</name>
    <name type="common">Oleaginous fungus</name>
    <name type="synonym">Mortierella renispora</name>
    <dbReference type="NCBI Taxonomy" id="64518"/>
    <lineage>
        <taxon>Eukaryota</taxon>
        <taxon>Fungi</taxon>
        <taxon>Fungi incertae sedis</taxon>
        <taxon>Mucoromycota</taxon>
        <taxon>Mortierellomycotina</taxon>
        <taxon>Mortierellomycetes</taxon>
        <taxon>Mortierellales</taxon>
        <taxon>Mortierellaceae</taxon>
        <taxon>Mortierella</taxon>
    </lineage>
</organism>
<keyword evidence="2" id="KW-0812">Transmembrane</keyword>
<sequence>MEIEMVCYWRSDEGSEPPLHEELAAPIDIEMGDVADQRKMTAAPDSTPGFGLGLVLQEHLELGGDLTVILVMDCLTIIVYLWAIHSSQKKVHRRMGRIFFRLVMSVLILYGPAKVLHGCWYTVERRYDPRPGVNFAGEIHCPADTHYADLGTGVLFYYHLLRARCIITLTLAMLVVLEMAAYMRSAEGRRSPQDVELAAPIDIGMGTTTSHQANNTNMTSAAVPAPILTDADADTLPTYSPLILGIVLRGRTDLYYDLIIIIVSDALAFIMYTMAIRRSKNNDHSRLLGIGLRIAMSIFTLFVPAKALNDCRFGVEQLWSVSRGPYYSETIRCPGLSLVTYEEGERLRPTYDLLRALCIVALIVSLLMVVELFSYWWSFIIGMVLISNFEFPDKLPLMLITDALTVIFYARFTYGSKRARQYKALHIFLRLVLAFLTVFGPLQALRQCTYRMRRDYYQQEPGIVFFERIDCDDAATILETFFYGWSDEAKGLPQEEAAAATEGTRNDVELANTFILGMILRERLYELESLTHIIVSEALSVVLYSVFLYSSKVQFRPWRILLRLTLVFLMISGSIKAQVNDCKYSSERDYGTHKPGLNVYELINCNEGSASTAGTEQPQLLSVLRQFRARCIISFTLCALMFVELLCYWWSTEGLPRDSALTVETQEDVELGARAFEEPQKMALRDPAHPTTAAGNKIEDSLSGP</sequence>
<feature type="transmembrane region" description="Helical" evidence="2">
    <location>
        <begin position="161"/>
        <end position="183"/>
    </location>
</feature>